<gene>
    <name evidence="2" type="ORF">SCLCIDRAFT_32773</name>
</gene>
<sequence length="282" mass="31741">MAPVEYTKPDSGQDLTRLKSTLSDTKGDPPAYSVHLQGTRLSTSTSKPVYPSTKIQLNPTNFFYIDGDYPRIKSAFMIDPSLHVPETYLSLLKEIDADAVGERMNMYVNTGNDLDLDVWIVGRKESDAALDPMRRTRMHLGSQNGSVTVKVNAIDNIRPFSLELVSRDKPVTVFIPRSFHGTVMLSRWRKCTLSDEIFRNLTQLGSVGKKEMFFVGDFSPVVSGSETGSVEWAPDELRAETEGDIMVKYVDEVEPVVLKQDELKSVASKLRFFVQWLFHAHT</sequence>
<accession>A0A0C3CUN5</accession>
<proteinExistence type="predicted"/>
<feature type="domain" description="DUF7330" evidence="1">
    <location>
        <begin position="61"/>
        <end position="252"/>
    </location>
</feature>
<dbReference type="OrthoDB" id="5289249at2759"/>
<evidence type="ECO:0000313" key="2">
    <source>
        <dbReference type="EMBL" id="KIM52260.1"/>
    </source>
</evidence>
<organism evidence="2 3">
    <name type="scientific">Scleroderma citrinum Foug A</name>
    <dbReference type="NCBI Taxonomy" id="1036808"/>
    <lineage>
        <taxon>Eukaryota</taxon>
        <taxon>Fungi</taxon>
        <taxon>Dikarya</taxon>
        <taxon>Basidiomycota</taxon>
        <taxon>Agaricomycotina</taxon>
        <taxon>Agaricomycetes</taxon>
        <taxon>Agaricomycetidae</taxon>
        <taxon>Boletales</taxon>
        <taxon>Sclerodermatineae</taxon>
        <taxon>Sclerodermataceae</taxon>
        <taxon>Scleroderma</taxon>
    </lineage>
</organism>
<protein>
    <recommendedName>
        <fullName evidence="1">DUF7330 domain-containing protein</fullName>
    </recommendedName>
</protein>
<dbReference type="EMBL" id="KN822217">
    <property type="protein sequence ID" value="KIM52260.1"/>
    <property type="molecule type" value="Genomic_DNA"/>
</dbReference>
<dbReference type="InParanoid" id="A0A0C3CUN5"/>
<dbReference type="AlphaFoldDB" id="A0A0C3CUN5"/>
<dbReference type="Pfam" id="PF24016">
    <property type="entry name" value="DUF7330"/>
    <property type="match status" value="1"/>
</dbReference>
<reference evidence="3" key="2">
    <citation type="submission" date="2015-01" db="EMBL/GenBank/DDBJ databases">
        <title>Evolutionary Origins and Diversification of the Mycorrhizal Mutualists.</title>
        <authorList>
            <consortium name="DOE Joint Genome Institute"/>
            <consortium name="Mycorrhizal Genomics Consortium"/>
            <person name="Kohler A."/>
            <person name="Kuo A."/>
            <person name="Nagy L.G."/>
            <person name="Floudas D."/>
            <person name="Copeland A."/>
            <person name="Barry K.W."/>
            <person name="Cichocki N."/>
            <person name="Veneault-Fourrey C."/>
            <person name="LaButti K."/>
            <person name="Lindquist E.A."/>
            <person name="Lipzen A."/>
            <person name="Lundell T."/>
            <person name="Morin E."/>
            <person name="Murat C."/>
            <person name="Riley R."/>
            <person name="Ohm R."/>
            <person name="Sun H."/>
            <person name="Tunlid A."/>
            <person name="Henrissat B."/>
            <person name="Grigoriev I.V."/>
            <person name="Hibbett D.S."/>
            <person name="Martin F."/>
        </authorList>
    </citation>
    <scope>NUCLEOTIDE SEQUENCE [LARGE SCALE GENOMIC DNA]</scope>
    <source>
        <strain evidence="3">Foug A</strain>
    </source>
</reference>
<dbReference type="HOGENOM" id="CLU_070382_0_0_1"/>
<name>A0A0C3CUN5_9AGAM</name>
<dbReference type="Proteomes" id="UP000053989">
    <property type="component" value="Unassembled WGS sequence"/>
</dbReference>
<dbReference type="InterPro" id="IPR055754">
    <property type="entry name" value="DUF7330"/>
</dbReference>
<keyword evidence="3" id="KW-1185">Reference proteome</keyword>
<dbReference type="STRING" id="1036808.A0A0C3CUN5"/>
<reference evidence="2 3" key="1">
    <citation type="submission" date="2014-04" db="EMBL/GenBank/DDBJ databases">
        <authorList>
            <consortium name="DOE Joint Genome Institute"/>
            <person name="Kuo A."/>
            <person name="Kohler A."/>
            <person name="Nagy L.G."/>
            <person name="Floudas D."/>
            <person name="Copeland A."/>
            <person name="Barry K.W."/>
            <person name="Cichocki N."/>
            <person name="Veneault-Fourrey C."/>
            <person name="LaButti K."/>
            <person name="Lindquist E.A."/>
            <person name="Lipzen A."/>
            <person name="Lundell T."/>
            <person name="Morin E."/>
            <person name="Murat C."/>
            <person name="Sun H."/>
            <person name="Tunlid A."/>
            <person name="Henrissat B."/>
            <person name="Grigoriev I.V."/>
            <person name="Hibbett D.S."/>
            <person name="Martin F."/>
            <person name="Nordberg H.P."/>
            <person name="Cantor M.N."/>
            <person name="Hua S.X."/>
        </authorList>
    </citation>
    <scope>NUCLEOTIDE SEQUENCE [LARGE SCALE GENOMIC DNA]</scope>
    <source>
        <strain evidence="2 3">Foug A</strain>
    </source>
</reference>
<evidence type="ECO:0000259" key="1">
    <source>
        <dbReference type="Pfam" id="PF24016"/>
    </source>
</evidence>
<evidence type="ECO:0000313" key="3">
    <source>
        <dbReference type="Proteomes" id="UP000053989"/>
    </source>
</evidence>